<evidence type="ECO:0000256" key="2">
    <source>
        <dbReference type="ARBA" id="ARBA00012438"/>
    </source>
</evidence>
<dbReference type="PANTHER" id="PTHR43102:SF2">
    <property type="entry name" value="GAF DOMAIN-CONTAINING PROTEIN"/>
    <property type="match status" value="1"/>
</dbReference>
<proteinExistence type="predicted"/>
<dbReference type="PRINTS" id="PR00344">
    <property type="entry name" value="BCTRLSENSOR"/>
</dbReference>
<protein>
    <recommendedName>
        <fullName evidence="2">histidine kinase</fullName>
        <ecNumber evidence="2">2.7.13.3</ecNumber>
    </recommendedName>
</protein>
<dbReference type="InterPro" id="IPR036097">
    <property type="entry name" value="HisK_dim/P_sf"/>
</dbReference>
<sequence>MHQAATRLPAHAEARRLSALHAYDILDTPVEAVFDDITRLASAICATPMSIISLVDADRQWFKSELGLGMRETPMDASICAHAILEHDFLEVPDTTVDPRFAGNPLVTGAPGLRFYAGALLKTPDGLPLGTVCVLDTVPRTLTPAQVETLHALARQVMAQFELRRMVIEAHALNQQRARVLATAGHDLKGPLRAALYALQKARGLSGEAQAERLQNAEQDLSYINQKFGELIAAATGKRGAAPPELRETDLGPVLEDVQRAWARAAQRKGIELVVDATPCVAKTNASLLETLLGNLASNAIKYTPAGGRVTIGCGPDADGGIAVVVTDTGIGMDASRVGEYFDAFRQADASSEGLGIGLWIVQQAADALGARVEVQSALGEGARISVHLPGV</sequence>
<dbReference type="InterPro" id="IPR003594">
    <property type="entry name" value="HATPase_dom"/>
</dbReference>
<organism evidence="4 5">
    <name type="scientific">Luteimonas terrae</name>
    <dbReference type="NCBI Taxonomy" id="1530191"/>
    <lineage>
        <taxon>Bacteria</taxon>
        <taxon>Pseudomonadati</taxon>
        <taxon>Pseudomonadota</taxon>
        <taxon>Gammaproteobacteria</taxon>
        <taxon>Lysobacterales</taxon>
        <taxon>Lysobacteraceae</taxon>
        <taxon>Luteimonas</taxon>
    </lineage>
</organism>
<dbReference type="EMBL" id="SMTG01000003">
    <property type="protein sequence ID" value="TDK31540.1"/>
    <property type="molecule type" value="Genomic_DNA"/>
</dbReference>
<dbReference type="PANTHER" id="PTHR43102">
    <property type="entry name" value="SLR1143 PROTEIN"/>
    <property type="match status" value="1"/>
</dbReference>
<dbReference type="Pfam" id="PF01590">
    <property type="entry name" value="GAF"/>
    <property type="match status" value="1"/>
</dbReference>
<dbReference type="EC" id="2.7.13.3" evidence="2"/>
<comment type="catalytic activity">
    <reaction evidence="1">
        <text>ATP + protein L-histidine = ADP + protein N-phospho-L-histidine.</text>
        <dbReference type="EC" id="2.7.13.3"/>
    </reaction>
</comment>
<dbReference type="SMART" id="SM00387">
    <property type="entry name" value="HATPase_c"/>
    <property type="match status" value="1"/>
</dbReference>
<comment type="caution">
    <text evidence="4">The sequence shown here is derived from an EMBL/GenBank/DDBJ whole genome shotgun (WGS) entry which is preliminary data.</text>
</comment>
<feature type="domain" description="Histidine kinase" evidence="3">
    <location>
        <begin position="183"/>
        <end position="392"/>
    </location>
</feature>
<dbReference type="RefSeq" id="WP_133393568.1">
    <property type="nucleotide sequence ID" value="NZ_SMTG01000003.1"/>
</dbReference>
<dbReference type="SUPFAM" id="SSF55781">
    <property type="entry name" value="GAF domain-like"/>
    <property type="match status" value="1"/>
</dbReference>
<dbReference type="Pfam" id="PF02518">
    <property type="entry name" value="HATPase_c"/>
    <property type="match status" value="1"/>
</dbReference>
<dbReference type="InterPro" id="IPR036890">
    <property type="entry name" value="HATPase_C_sf"/>
</dbReference>
<name>A0A4R5UAK3_9GAMM</name>
<evidence type="ECO:0000256" key="1">
    <source>
        <dbReference type="ARBA" id="ARBA00000085"/>
    </source>
</evidence>
<keyword evidence="4" id="KW-0418">Kinase</keyword>
<dbReference type="InterPro" id="IPR004358">
    <property type="entry name" value="Sig_transdc_His_kin-like_C"/>
</dbReference>
<dbReference type="InterPro" id="IPR003018">
    <property type="entry name" value="GAF"/>
</dbReference>
<evidence type="ECO:0000259" key="3">
    <source>
        <dbReference type="PROSITE" id="PS50109"/>
    </source>
</evidence>
<accession>A0A4R5UAK3</accession>
<reference evidence="4 5" key="1">
    <citation type="submission" date="2019-03" db="EMBL/GenBank/DDBJ databases">
        <title>Luteimonas zhaokaii sp.nov., isolated from the rectal contents of Plateau pika in Yushu, Qinghai Province, China.</title>
        <authorList>
            <person name="Zhang G."/>
        </authorList>
    </citation>
    <scope>NUCLEOTIDE SEQUENCE [LARGE SCALE GENOMIC DNA]</scope>
    <source>
        <strain evidence="4 5">THG-MD21</strain>
    </source>
</reference>
<gene>
    <name evidence="4" type="ORF">E2F49_08825</name>
</gene>
<dbReference type="Gene3D" id="3.30.565.10">
    <property type="entry name" value="Histidine kinase-like ATPase, C-terminal domain"/>
    <property type="match status" value="1"/>
</dbReference>
<dbReference type="GO" id="GO:0000155">
    <property type="term" value="F:phosphorelay sensor kinase activity"/>
    <property type="evidence" value="ECO:0007669"/>
    <property type="project" value="InterPro"/>
</dbReference>
<evidence type="ECO:0000313" key="5">
    <source>
        <dbReference type="Proteomes" id="UP000295543"/>
    </source>
</evidence>
<keyword evidence="5" id="KW-1185">Reference proteome</keyword>
<evidence type="ECO:0000313" key="4">
    <source>
        <dbReference type="EMBL" id="TDK31540.1"/>
    </source>
</evidence>
<dbReference type="Proteomes" id="UP000295543">
    <property type="component" value="Unassembled WGS sequence"/>
</dbReference>
<dbReference type="AlphaFoldDB" id="A0A4R5UAK3"/>
<dbReference type="PROSITE" id="PS50109">
    <property type="entry name" value="HIS_KIN"/>
    <property type="match status" value="1"/>
</dbReference>
<keyword evidence="4" id="KW-0808">Transferase</keyword>
<dbReference type="InterPro" id="IPR029016">
    <property type="entry name" value="GAF-like_dom_sf"/>
</dbReference>
<dbReference type="OrthoDB" id="9803824at2"/>
<dbReference type="SUPFAM" id="SSF47384">
    <property type="entry name" value="Homodimeric domain of signal transducing histidine kinase"/>
    <property type="match status" value="1"/>
</dbReference>
<dbReference type="SUPFAM" id="SSF55874">
    <property type="entry name" value="ATPase domain of HSP90 chaperone/DNA topoisomerase II/histidine kinase"/>
    <property type="match status" value="1"/>
</dbReference>
<dbReference type="Gene3D" id="3.30.450.40">
    <property type="match status" value="1"/>
</dbReference>
<dbReference type="InterPro" id="IPR005467">
    <property type="entry name" value="His_kinase_dom"/>
</dbReference>